<organism evidence="6 7">
    <name type="scientific">Alteromonas sediminis</name>
    <dbReference type="NCBI Taxonomy" id="2259342"/>
    <lineage>
        <taxon>Bacteria</taxon>
        <taxon>Pseudomonadati</taxon>
        <taxon>Pseudomonadota</taxon>
        <taxon>Gammaproteobacteria</taxon>
        <taxon>Alteromonadales</taxon>
        <taxon>Alteromonadaceae</taxon>
        <taxon>Alteromonas/Salinimonas group</taxon>
        <taxon>Alteromonas</taxon>
    </lineage>
</organism>
<dbReference type="SUPFAM" id="SSF46689">
    <property type="entry name" value="Homeodomain-like"/>
    <property type="match status" value="1"/>
</dbReference>
<dbReference type="Pfam" id="PF00440">
    <property type="entry name" value="TetR_N"/>
    <property type="match status" value="1"/>
</dbReference>
<keyword evidence="7" id="KW-1185">Reference proteome</keyword>
<proteinExistence type="predicted"/>
<keyword evidence="1" id="KW-0805">Transcription regulation</keyword>
<dbReference type="InterPro" id="IPR001647">
    <property type="entry name" value="HTH_TetR"/>
</dbReference>
<comment type="caution">
    <text evidence="6">The sequence shown here is derived from an EMBL/GenBank/DDBJ whole genome shotgun (WGS) entry which is preliminary data.</text>
</comment>
<dbReference type="InterPro" id="IPR050109">
    <property type="entry name" value="HTH-type_TetR-like_transc_reg"/>
</dbReference>
<dbReference type="AlphaFoldDB" id="A0A3N5XX85"/>
<dbReference type="InterPro" id="IPR009057">
    <property type="entry name" value="Homeodomain-like_sf"/>
</dbReference>
<evidence type="ECO:0000256" key="2">
    <source>
        <dbReference type="ARBA" id="ARBA00023125"/>
    </source>
</evidence>
<keyword evidence="3" id="KW-0804">Transcription</keyword>
<dbReference type="PANTHER" id="PTHR30055">
    <property type="entry name" value="HTH-TYPE TRANSCRIPTIONAL REGULATOR RUTR"/>
    <property type="match status" value="1"/>
</dbReference>
<evidence type="ECO:0000256" key="3">
    <source>
        <dbReference type="ARBA" id="ARBA00023163"/>
    </source>
</evidence>
<gene>
    <name evidence="6" type="ORF">DRW07_15990</name>
</gene>
<reference evidence="6 7" key="1">
    <citation type="submission" date="2018-11" db="EMBL/GenBank/DDBJ databases">
        <authorList>
            <person name="Ye M.-Q."/>
            <person name="Du Z.-J."/>
        </authorList>
    </citation>
    <scope>NUCLEOTIDE SEQUENCE [LARGE SCALE GENOMIC DNA]</scope>
    <source>
        <strain evidence="6 7">U0105</strain>
    </source>
</reference>
<evidence type="ECO:0000256" key="4">
    <source>
        <dbReference type="PROSITE-ProRule" id="PRU00335"/>
    </source>
</evidence>
<dbReference type="Proteomes" id="UP000275281">
    <property type="component" value="Unassembled WGS sequence"/>
</dbReference>
<keyword evidence="2 4" id="KW-0238">DNA-binding</keyword>
<dbReference type="Gene3D" id="1.10.357.10">
    <property type="entry name" value="Tetracycline Repressor, domain 2"/>
    <property type="match status" value="1"/>
</dbReference>
<dbReference type="PRINTS" id="PR00455">
    <property type="entry name" value="HTHTETR"/>
</dbReference>
<dbReference type="EMBL" id="RPOK01000005">
    <property type="protein sequence ID" value="RPJ65402.1"/>
    <property type="molecule type" value="Genomic_DNA"/>
</dbReference>
<dbReference type="GO" id="GO:0000976">
    <property type="term" value="F:transcription cis-regulatory region binding"/>
    <property type="evidence" value="ECO:0007669"/>
    <property type="project" value="TreeGrafter"/>
</dbReference>
<dbReference type="FunFam" id="1.10.10.60:FF:000141">
    <property type="entry name" value="TetR family transcriptional regulator"/>
    <property type="match status" value="1"/>
</dbReference>
<dbReference type="OrthoDB" id="8535430at2"/>
<accession>A0A3N5XX85</accession>
<dbReference type="RefSeq" id="WP_124028949.1">
    <property type="nucleotide sequence ID" value="NZ_JBHRSN010000014.1"/>
</dbReference>
<feature type="DNA-binding region" description="H-T-H motif" evidence="4">
    <location>
        <begin position="36"/>
        <end position="55"/>
    </location>
</feature>
<dbReference type="InterPro" id="IPR039536">
    <property type="entry name" value="TetR_C_Proteobacteria"/>
</dbReference>
<dbReference type="GO" id="GO:0003700">
    <property type="term" value="F:DNA-binding transcription factor activity"/>
    <property type="evidence" value="ECO:0007669"/>
    <property type="project" value="TreeGrafter"/>
</dbReference>
<evidence type="ECO:0000259" key="5">
    <source>
        <dbReference type="PROSITE" id="PS50977"/>
    </source>
</evidence>
<dbReference type="PANTHER" id="PTHR30055:SF146">
    <property type="entry name" value="HTH-TYPE TRANSCRIPTIONAL DUAL REGULATOR CECR"/>
    <property type="match status" value="1"/>
</dbReference>
<dbReference type="PROSITE" id="PS50977">
    <property type="entry name" value="HTH_TETR_2"/>
    <property type="match status" value="1"/>
</dbReference>
<name>A0A3N5XX85_9ALTE</name>
<sequence>MKQAVRAGRPKSREKREAILRASVELFLKHGVKETSMDEVARLSGVSKQTIYSHYKNKDSLFLAVIAFKCEEHMISLDELSDHQGGLESTLSHIGRKFLALFQDEEVIAMYSIIIAEARNSPRVAELFYEAGPLASLHSVAGIIHKLSDKSLSMESARLLAMDFYSFLKGSWHMRSLMNLDFRLNETARQKHVDAVVAKTMCLLHHHY</sequence>
<dbReference type="Pfam" id="PF14246">
    <property type="entry name" value="TetR_C_7"/>
    <property type="match status" value="1"/>
</dbReference>
<protein>
    <submittedName>
        <fullName evidence="6">TetR/AcrR family transcriptional regulator</fullName>
    </submittedName>
</protein>
<feature type="domain" description="HTH tetR-type" evidence="5">
    <location>
        <begin position="13"/>
        <end position="73"/>
    </location>
</feature>
<evidence type="ECO:0000256" key="1">
    <source>
        <dbReference type="ARBA" id="ARBA00023015"/>
    </source>
</evidence>
<evidence type="ECO:0000313" key="6">
    <source>
        <dbReference type="EMBL" id="RPJ65402.1"/>
    </source>
</evidence>
<evidence type="ECO:0000313" key="7">
    <source>
        <dbReference type="Proteomes" id="UP000275281"/>
    </source>
</evidence>